<organism evidence="2 3">
    <name type="scientific">Gonapodya prolifera (strain JEL478)</name>
    <name type="common">Monoblepharis prolifera</name>
    <dbReference type="NCBI Taxonomy" id="1344416"/>
    <lineage>
        <taxon>Eukaryota</taxon>
        <taxon>Fungi</taxon>
        <taxon>Fungi incertae sedis</taxon>
        <taxon>Chytridiomycota</taxon>
        <taxon>Chytridiomycota incertae sedis</taxon>
        <taxon>Monoblepharidomycetes</taxon>
        <taxon>Monoblepharidales</taxon>
        <taxon>Gonapodyaceae</taxon>
        <taxon>Gonapodya</taxon>
    </lineage>
</organism>
<dbReference type="EMBL" id="KQ965778">
    <property type="protein sequence ID" value="KXS13387.1"/>
    <property type="molecule type" value="Genomic_DNA"/>
</dbReference>
<evidence type="ECO:0000313" key="2">
    <source>
        <dbReference type="EMBL" id="KXS13387.1"/>
    </source>
</evidence>
<evidence type="ECO:0000313" key="3">
    <source>
        <dbReference type="Proteomes" id="UP000070544"/>
    </source>
</evidence>
<dbReference type="AlphaFoldDB" id="A0A139A9G6"/>
<feature type="compositionally biased region" description="Pro residues" evidence="1">
    <location>
        <begin position="78"/>
        <end position="91"/>
    </location>
</feature>
<keyword evidence="3" id="KW-1185">Reference proteome</keyword>
<protein>
    <submittedName>
        <fullName evidence="2">Uncharacterized protein</fullName>
    </submittedName>
</protein>
<evidence type="ECO:0000256" key="1">
    <source>
        <dbReference type="SAM" id="MobiDB-lite"/>
    </source>
</evidence>
<name>A0A139A9G6_GONPJ</name>
<accession>A0A139A9G6</accession>
<reference evidence="2 3" key="1">
    <citation type="journal article" date="2015" name="Genome Biol. Evol.">
        <title>Phylogenomic analyses indicate that early fungi evolved digesting cell walls of algal ancestors of land plants.</title>
        <authorList>
            <person name="Chang Y."/>
            <person name="Wang S."/>
            <person name="Sekimoto S."/>
            <person name="Aerts A.L."/>
            <person name="Choi C."/>
            <person name="Clum A."/>
            <person name="LaButti K.M."/>
            <person name="Lindquist E.A."/>
            <person name="Yee Ngan C."/>
            <person name="Ohm R.A."/>
            <person name="Salamov A.A."/>
            <person name="Grigoriev I.V."/>
            <person name="Spatafora J.W."/>
            <person name="Berbee M.L."/>
        </authorList>
    </citation>
    <scope>NUCLEOTIDE SEQUENCE [LARGE SCALE GENOMIC DNA]</scope>
    <source>
        <strain evidence="2 3">JEL478</strain>
    </source>
</reference>
<proteinExistence type="predicted"/>
<feature type="region of interest" description="Disordered" evidence="1">
    <location>
        <begin position="74"/>
        <end position="106"/>
    </location>
</feature>
<sequence length="255" mass="28609">MANSLAFGAYAPCRRQFLQEAVSGDASLQTKATWPPPTGTTPRVVMDPTWTILHTATWYTRTGLSKHSILNTTRTIAPTPPSYPAKPPPAKPRSHGAPTPASRPAKGDLVVYSDAGAKVVDKLDFLFHLTERTGADVVPFRLPYVEKTNPKSPTLFNTSPPLPSTKCPPRSLSFAYQWLHYSTDYRIIAPEDGWTSKENYAGFELHRHDQSVLSVLAKKWNLEPQLDPSQYGKYDTELHKQRTYPPVFDHHRTKE</sequence>
<dbReference type="OrthoDB" id="10027231at2759"/>
<dbReference type="Proteomes" id="UP000070544">
    <property type="component" value="Unassembled WGS sequence"/>
</dbReference>
<gene>
    <name evidence="2" type="ORF">M427DRAFT_45711</name>
</gene>